<comment type="caution">
    <text evidence="1">The sequence shown here is derived from an EMBL/GenBank/DDBJ whole genome shotgun (WGS) entry which is preliminary data.</text>
</comment>
<accession>A0A430F7P6</accession>
<organism evidence="1 2">
    <name type="scientific">Bifidobacterium castoris</name>
    <dbReference type="NCBI Taxonomy" id="2306972"/>
    <lineage>
        <taxon>Bacteria</taxon>
        <taxon>Bacillati</taxon>
        <taxon>Actinomycetota</taxon>
        <taxon>Actinomycetes</taxon>
        <taxon>Bifidobacteriales</taxon>
        <taxon>Bifidobacteriaceae</taxon>
        <taxon>Bifidobacterium</taxon>
    </lineage>
</organism>
<evidence type="ECO:0008006" key="3">
    <source>
        <dbReference type="Google" id="ProtNLM"/>
    </source>
</evidence>
<dbReference type="AlphaFoldDB" id="A0A430F7P6"/>
<sequence>MQRRQGRDLRRRSNRLVTLINRICNRADADDVDGLLRAAVPQIVAAVRGVQAVTVRDALDLTRPIMEIIDERTYTPHYLPDAAAWLGWNGNGQPVGAILMDAGDTGRRALDAGLDMDVALRRVRSELVTMARTCVADTQRSASMVAAKACNVEATPVRVLNPPSCARCVILAGTATGGFERHPNCDCTFIWARDAPSEAYTQPDLYLETLSDDELARVLGSKANARAYKDGADLNQLVNAYRRKGAVSTAQWGGRRIKYTLEGTTKRGFASSRMISSGYANDYTKLGGRYTRVDRPRLMPETIYASCARTGRDPQELLYKYGWIL</sequence>
<proteinExistence type="predicted"/>
<gene>
    <name evidence="1" type="ORF">D2E22_1068</name>
</gene>
<reference evidence="1 2" key="1">
    <citation type="submission" date="2018-09" db="EMBL/GenBank/DDBJ databases">
        <title>Characterization of the phylogenetic diversity of five novel species belonging to the genus Bifidobacterium.</title>
        <authorList>
            <person name="Lugli G.A."/>
            <person name="Duranti S."/>
            <person name="Milani C."/>
        </authorList>
    </citation>
    <scope>NUCLEOTIDE SEQUENCE [LARGE SCALE GENOMIC DNA]</scope>
    <source>
        <strain evidence="1 2">2020B</strain>
    </source>
</reference>
<dbReference type="EMBL" id="QXGI01000003">
    <property type="protein sequence ID" value="RSX48930.1"/>
    <property type="molecule type" value="Genomic_DNA"/>
</dbReference>
<dbReference type="Proteomes" id="UP000288052">
    <property type="component" value="Unassembled WGS sequence"/>
</dbReference>
<evidence type="ECO:0000313" key="2">
    <source>
        <dbReference type="Proteomes" id="UP000288052"/>
    </source>
</evidence>
<protein>
    <recommendedName>
        <fullName evidence="3">Capsid maturation protease</fullName>
    </recommendedName>
</protein>
<evidence type="ECO:0000313" key="1">
    <source>
        <dbReference type="EMBL" id="RSX48930.1"/>
    </source>
</evidence>
<name>A0A430F7P6_9BIFI</name>
<keyword evidence="2" id="KW-1185">Reference proteome</keyword>